<dbReference type="InterPro" id="IPR014729">
    <property type="entry name" value="Rossmann-like_a/b/a_fold"/>
</dbReference>
<evidence type="ECO:0000313" key="10">
    <source>
        <dbReference type="EMBL" id="GER23112.1"/>
    </source>
</evidence>
<keyword evidence="6" id="KW-0511">Multifunctional enzyme</keyword>
<dbReference type="Gene3D" id="3.40.1190.20">
    <property type="match status" value="1"/>
</dbReference>
<evidence type="ECO:0000256" key="1">
    <source>
        <dbReference type="ARBA" id="ARBA00012519"/>
    </source>
</evidence>
<evidence type="ECO:0000313" key="11">
    <source>
        <dbReference type="Proteomes" id="UP000325307"/>
    </source>
</evidence>
<protein>
    <recommendedName>
        <fullName evidence="1">D-glycero-beta-D-manno-heptose 1-phosphate adenylyltransferase</fullName>
        <ecNumber evidence="1">2.7.7.70</ecNumber>
    </recommendedName>
</protein>
<dbReference type="GO" id="GO:0033786">
    <property type="term" value="F:heptose-1-phosphate adenylyltransferase activity"/>
    <property type="evidence" value="ECO:0007669"/>
    <property type="project" value="TreeGrafter"/>
</dbReference>
<organism evidence="10 11">
    <name type="scientific">Zafaria cholistanensis</name>
    <dbReference type="NCBI Taxonomy" id="1682741"/>
    <lineage>
        <taxon>Bacteria</taxon>
        <taxon>Bacillati</taxon>
        <taxon>Actinomycetota</taxon>
        <taxon>Actinomycetes</taxon>
        <taxon>Micrococcales</taxon>
        <taxon>Micrococcaceae</taxon>
        <taxon>Zafaria</taxon>
    </lineage>
</organism>
<evidence type="ECO:0000256" key="6">
    <source>
        <dbReference type="ARBA" id="ARBA00023268"/>
    </source>
</evidence>
<dbReference type="PROSITE" id="PS50206">
    <property type="entry name" value="RHODANESE_3"/>
    <property type="match status" value="1"/>
</dbReference>
<dbReference type="InterPro" id="IPR004821">
    <property type="entry name" value="Cyt_trans-like"/>
</dbReference>
<feature type="domain" description="Rhodanese" evidence="9">
    <location>
        <begin position="142"/>
        <end position="213"/>
    </location>
</feature>
<evidence type="ECO:0000256" key="2">
    <source>
        <dbReference type="ARBA" id="ARBA00022679"/>
    </source>
</evidence>
<dbReference type="NCBIfam" id="TIGR02199">
    <property type="entry name" value="rfaE_dom_II"/>
    <property type="match status" value="1"/>
</dbReference>
<dbReference type="InterPro" id="IPR001763">
    <property type="entry name" value="Rhodanese-like_dom"/>
</dbReference>
<dbReference type="NCBIfam" id="TIGR00125">
    <property type="entry name" value="cyt_tran_rel"/>
    <property type="match status" value="1"/>
</dbReference>
<evidence type="ECO:0000256" key="7">
    <source>
        <dbReference type="ARBA" id="ARBA00023277"/>
    </source>
</evidence>
<dbReference type="OrthoDB" id="9802794at2"/>
<comment type="catalytic activity">
    <reaction evidence="8">
        <text>D-glycero-beta-D-manno-heptose 1-phosphate + ATP + H(+) = ADP-D-glycero-beta-D-manno-heptose + diphosphate</text>
        <dbReference type="Rhea" id="RHEA:27465"/>
        <dbReference type="ChEBI" id="CHEBI:15378"/>
        <dbReference type="ChEBI" id="CHEBI:30616"/>
        <dbReference type="ChEBI" id="CHEBI:33019"/>
        <dbReference type="ChEBI" id="CHEBI:59967"/>
        <dbReference type="ChEBI" id="CHEBI:61593"/>
        <dbReference type="EC" id="2.7.7.70"/>
    </reaction>
</comment>
<dbReference type="AlphaFoldDB" id="A0A5A7NSI1"/>
<proteinExistence type="predicted"/>
<keyword evidence="3" id="KW-0548">Nucleotidyltransferase</keyword>
<dbReference type="InterPro" id="IPR011611">
    <property type="entry name" value="PfkB_dom"/>
</dbReference>
<dbReference type="GO" id="GO:0016773">
    <property type="term" value="F:phosphotransferase activity, alcohol group as acceptor"/>
    <property type="evidence" value="ECO:0007669"/>
    <property type="project" value="InterPro"/>
</dbReference>
<dbReference type="Gene3D" id="3.40.50.620">
    <property type="entry name" value="HUPs"/>
    <property type="match status" value="1"/>
</dbReference>
<dbReference type="PANTHER" id="PTHR46969:SF1">
    <property type="entry name" value="BIFUNCTIONAL PROTEIN HLDE"/>
    <property type="match status" value="1"/>
</dbReference>
<dbReference type="GO" id="GO:0005524">
    <property type="term" value="F:ATP binding"/>
    <property type="evidence" value="ECO:0007669"/>
    <property type="project" value="UniProtKB-KW"/>
</dbReference>
<evidence type="ECO:0000256" key="8">
    <source>
        <dbReference type="ARBA" id="ARBA00047428"/>
    </source>
</evidence>
<dbReference type="RefSeq" id="WP_149956724.1">
    <property type="nucleotide sequence ID" value="NZ_BKDJ01000007.1"/>
</dbReference>
<dbReference type="Proteomes" id="UP000325307">
    <property type="component" value="Unassembled WGS sequence"/>
</dbReference>
<keyword evidence="5" id="KW-0067">ATP-binding</keyword>
<keyword evidence="2" id="KW-0808">Transferase</keyword>
<evidence type="ECO:0000256" key="4">
    <source>
        <dbReference type="ARBA" id="ARBA00022741"/>
    </source>
</evidence>
<evidence type="ECO:0000259" key="9">
    <source>
        <dbReference type="PROSITE" id="PS50206"/>
    </source>
</evidence>
<dbReference type="SUPFAM" id="SSF52374">
    <property type="entry name" value="Nucleotidylyl transferase"/>
    <property type="match status" value="1"/>
</dbReference>
<dbReference type="SUPFAM" id="SSF53613">
    <property type="entry name" value="Ribokinase-like"/>
    <property type="match status" value="1"/>
</dbReference>
<keyword evidence="4" id="KW-0547">Nucleotide-binding</keyword>
<dbReference type="EC" id="2.7.7.70" evidence="1"/>
<comment type="caution">
    <text evidence="10">The sequence shown here is derived from an EMBL/GenBank/DDBJ whole genome shotgun (WGS) entry which is preliminary data.</text>
</comment>
<dbReference type="GO" id="GO:0033785">
    <property type="term" value="F:heptose 7-phosphate kinase activity"/>
    <property type="evidence" value="ECO:0007669"/>
    <property type="project" value="TreeGrafter"/>
</dbReference>
<keyword evidence="11" id="KW-1185">Reference proteome</keyword>
<gene>
    <name evidence="10" type="primary">hldE</name>
    <name evidence="10" type="ORF">NCCP1664_16080</name>
</gene>
<accession>A0A5A7NSI1</accession>
<dbReference type="EMBL" id="BKDJ01000007">
    <property type="protein sequence ID" value="GER23112.1"/>
    <property type="molecule type" value="Genomic_DNA"/>
</dbReference>
<dbReference type="InterPro" id="IPR029056">
    <property type="entry name" value="Ribokinase-like"/>
</dbReference>
<sequence>MDREVRLGDLAAPDADTPGLVAGVAPRVVVVGDVILDGWWQGAIERLCREAPVPVVELRERAEAAGGAANTAVNAAQLGGQVSLAGLVGEDAAGERLRALLVRAGVDTSALVAHPGTVTTRKSRVLAGDQILLRIDEQSGTPPAEALSALAARLPRLLRDADVVVVCDYGSGTLRGPVRDVLLGLRSPGTGSGSGSAGHEPLVIVDAHDPHAWRALRPDVATPNAAEAARLLDKTLDRALPPGQDRASVLALRRTALLKATKARCVLVTLDQDGTLALPESGPEHRTWARPAEEKRASGAGDTFVACLAVGLAAGLRLPTAQDLAQAAAEVVVRRPGTSVCTTADLKAHLGGLAATALDLEGLACRIRDHHAQGHRVVLTNGCFDVLHRGHTRYLELAKQLGDVLVVALNDDDSVRRLKGPERPINSAPDRAAVIAALSCVDYVTVFPTNTAVPLIEALRPHVYAKGGDYTPEMLPETDAVRAYGGTVAILDYVADHSTTDVIRRIRTAVPEADGSAGERPVVGGPP</sequence>
<dbReference type="GO" id="GO:0005829">
    <property type="term" value="C:cytosol"/>
    <property type="evidence" value="ECO:0007669"/>
    <property type="project" value="TreeGrafter"/>
</dbReference>
<dbReference type="PANTHER" id="PTHR46969">
    <property type="entry name" value="BIFUNCTIONAL PROTEIN HLDE"/>
    <property type="match status" value="1"/>
</dbReference>
<keyword evidence="7" id="KW-0119">Carbohydrate metabolism</keyword>
<evidence type="ECO:0000256" key="5">
    <source>
        <dbReference type="ARBA" id="ARBA00022840"/>
    </source>
</evidence>
<dbReference type="Pfam" id="PF00294">
    <property type="entry name" value="PfkB"/>
    <property type="match status" value="1"/>
</dbReference>
<evidence type="ECO:0000256" key="3">
    <source>
        <dbReference type="ARBA" id="ARBA00022695"/>
    </source>
</evidence>
<dbReference type="InterPro" id="IPR011914">
    <property type="entry name" value="RfaE_dom_II"/>
</dbReference>
<name>A0A5A7NSI1_9MICC</name>
<reference evidence="10 11" key="1">
    <citation type="submission" date="2019-09" db="EMBL/GenBank/DDBJ databases">
        <title>Arthrobacter zafarii sp. nov., a moderately thermotolerant and halotolerant actinobacterium isolated from Cholistan desert soil of Pakistan.</title>
        <authorList>
            <person name="Amin A."/>
            <person name="Ahmed I."/>
            <person name="Khalid N."/>
            <person name="Schumann P."/>
            <person name="Busse H.J."/>
            <person name="Khan I.U."/>
            <person name="Li S."/>
            <person name="Li W.J."/>
        </authorList>
    </citation>
    <scope>NUCLEOTIDE SEQUENCE [LARGE SCALE GENOMIC DNA]</scope>
    <source>
        <strain evidence="10 11">NCCP-1664</strain>
    </source>
</reference>
<dbReference type="Pfam" id="PF01467">
    <property type="entry name" value="CTP_transf_like"/>
    <property type="match status" value="1"/>
</dbReference>